<gene>
    <name evidence="5" type="ORF">GCM10007923_37630</name>
</gene>
<dbReference type="RefSeq" id="WP_244768611.1">
    <property type="nucleotide sequence ID" value="NZ_BSOP01000030.1"/>
</dbReference>
<dbReference type="InterPro" id="IPR008920">
    <property type="entry name" value="TF_FadR/GntR_C"/>
</dbReference>
<dbReference type="SUPFAM" id="SSF46785">
    <property type="entry name" value="Winged helix' DNA-binding domain"/>
    <property type="match status" value="1"/>
</dbReference>
<proteinExistence type="predicted"/>
<dbReference type="CDD" id="cd07377">
    <property type="entry name" value="WHTH_GntR"/>
    <property type="match status" value="1"/>
</dbReference>
<evidence type="ECO:0000259" key="4">
    <source>
        <dbReference type="PROSITE" id="PS50949"/>
    </source>
</evidence>
<evidence type="ECO:0000256" key="3">
    <source>
        <dbReference type="ARBA" id="ARBA00023163"/>
    </source>
</evidence>
<dbReference type="SMART" id="SM00895">
    <property type="entry name" value="FCD"/>
    <property type="match status" value="1"/>
</dbReference>
<keyword evidence="2" id="KW-0238">DNA-binding</keyword>
<evidence type="ECO:0000313" key="5">
    <source>
        <dbReference type="EMBL" id="GLR52549.1"/>
    </source>
</evidence>
<dbReference type="InterPro" id="IPR036390">
    <property type="entry name" value="WH_DNA-bd_sf"/>
</dbReference>
<keyword evidence="6" id="KW-1185">Reference proteome</keyword>
<dbReference type="InterPro" id="IPR036388">
    <property type="entry name" value="WH-like_DNA-bd_sf"/>
</dbReference>
<dbReference type="SUPFAM" id="SSF48008">
    <property type="entry name" value="GntR ligand-binding domain-like"/>
    <property type="match status" value="1"/>
</dbReference>
<dbReference type="InterPro" id="IPR000524">
    <property type="entry name" value="Tscrpt_reg_HTH_GntR"/>
</dbReference>
<protein>
    <submittedName>
        <fullName evidence="5">GntR family transcriptional regulator</fullName>
    </submittedName>
</protein>
<comment type="caution">
    <text evidence="5">The sequence shown here is derived from an EMBL/GenBank/DDBJ whole genome shotgun (WGS) entry which is preliminary data.</text>
</comment>
<evidence type="ECO:0000313" key="6">
    <source>
        <dbReference type="Proteomes" id="UP001156702"/>
    </source>
</evidence>
<sequence length="233" mass="26286">MTVDAQFETIEATGSEAGTPRSDMIYQAILDAIYQGRLPPGSVVNEAALALEFGVSRGPVREAIRRLQGIQLITREPYIKSRVVTLDATTARELFELRMALEGMACNIDARRMSDAEIDGLISELERSRHNYSADVPGDGSVFDFHERIARACGNARIINLLCGDLYHLLRIYRRHSGAIIERKEEAYDEHWQILRAIKARDPQLAESLMRSHVRRAARNLFDHLDGENLPDI</sequence>
<dbReference type="Gene3D" id="1.20.120.530">
    <property type="entry name" value="GntR ligand-binding domain-like"/>
    <property type="match status" value="1"/>
</dbReference>
<evidence type="ECO:0000256" key="2">
    <source>
        <dbReference type="ARBA" id="ARBA00023125"/>
    </source>
</evidence>
<dbReference type="Pfam" id="PF07729">
    <property type="entry name" value="FCD"/>
    <property type="match status" value="1"/>
</dbReference>
<dbReference type="EMBL" id="BSOP01000030">
    <property type="protein sequence ID" value="GLR52549.1"/>
    <property type="molecule type" value="Genomic_DNA"/>
</dbReference>
<name>A0ABQ5ZLD0_9HYPH</name>
<dbReference type="SMART" id="SM00345">
    <property type="entry name" value="HTH_GNTR"/>
    <property type="match status" value="1"/>
</dbReference>
<dbReference type="Proteomes" id="UP001156702">
    <property type="component" value="Unassembled WGS sequence"/>
</dbReference>
<dbReference type="Gene3D" id="1.10.10.10">
    <property type="entry name" value="Winged helix-like DNA-binding domain superfamily/Winged helix DNA-binding domain"/>
    <property type="match status" value="1"/>
</dbReference>
<feature type="domain" description="HTH gntR-type" evidence="4">
    <location>
        <begin position="19"/>
        <end position="86"/>
    </location>
</feature>
<dbReference type="PANTHER" id="PTHR43537:SF49">
    <property type="entry name" value="TRANSCRIPTIONAL REGULATORY PROTEIN"/>
    <property type="match status" value="1"/>
</dbReference>
<reference evidence="6" key="1">
    <citation type="journal article" date="2019" name="Int. J. Syst. Evol. Microbiol.">
        <title>The Global Catalogue of Microorganisms (GCM) 10K type strain sequencing project: providing services to taxonomists for standard genome sequencing and annotation.</title>
        <authorList>
            <consortium name="The Broad Institute Genomics Platform"/>
            <consortium name="The Broad Institute Genome Sequencing Center for Infectious Disease"/>
            <person name="Wu L."/>
            <person name="Ma J."/>
        </authorList>
    </citation>
    <scope>NUCLEOTIDE SEQUENCE [LARGE SCALE GENOMIC DNA]</scope>
    <source>
        <strain evidence="6">NBRC 102122</strain>
    </source>
</reference>
<dbReference type="Pfam" id="PF00392">
    <property type="entry name" value="GntR"/>
    <property type="match status" value="1"/>
</dbReference>
<organism evidence="5 6">
    <name type="scientific">Shinella yambaruensis</name>
    <dbReference type="NCBI Taxonomy" id="415996"/>
    <lineage>
        <taxon>Bacteria</taxon>
        <taxon>Pseudomonadati</taxon>
        <taxon>Pseudomonadota</taxon>
        <taxon>Alphaproteobacteria</taxon>
        <taxon>Hyphomicrobiales</taxon>
        <taxon>Rhizobiaceae</taxon>
        <taxon>Shinella</taxon>
    </lineage>
</organism>
<evidence type="ECO:0000256" key="1">
    <source>
        <dbReference type="ARBA" id="ARBA00023015"/>
    </source>
</evidence>
<keyword evidence="1" id="KW-0805">Transcription regulation</keyword>
<dbReference type="PROSITE" id="PS50949">
    <property type="entry name" value="HTH_GNTR"/>
    <property type="match status" value="1"/>
</dbReference>
<dbReference type="PANTHER" id="PTHR43537">
    <property type="entry name" value="TRANSCRIPTIONAL REGULATOR, GNTR FAMILY"/>
    <property type="match status" value="1"/>
</dbReference>
<dbReference type="InterPro" id="IPR011711">
    <property type="entry name" value="GntR_C"/>
</dbReference>
<keyword evidence="3" id="KW-0804">Transcription</keyword>
<accession>A0ABQ5ZLD0</accession>